<feature type="active site" description="Proton acceptor" evidence="8">
    <location>
        <position position="164"/>
    </location>
</feature>
<reference evidence="13 14" key="1">
    <citation type="submission" date="2019-06" db="EMBL/GenBank/DDBJ databases">
        <title>Sequencing the genomes of 1000 actinobacteria strains.</title>
        <authorList>
            <person name="Klenk H.-P."/>
        </authorList>
    </citation>
    <scope>NUCLEOTIDE SEQUENCE [LARGE SCALE GENOMIC DNA]</scope>
    <source>
        <strain evidence="13 14">DSM 19828</strain>
    </source>
</reference>
<evidence type="ECO:0000313" key="14">
    <source>
        <dbReference type="Proteomes" id="UP000320806"/>
    </source>
</evidence>
<dbReference type="InterPro" id="IPR001465">
    <property type="entry name" value="Malate_synthase_TIM"/>
</dbReference>
<evidence type="ECO:0000256" key="1">
    <source>
        <dbReference type="ARBA" id="ARBA00006394"/>
    </source>
</evidence>
<comment type="catalytic activity">
    <reaction evidence="6 9">
        <text>glyoxylate + acetyl-CoA + H2O = (S)-malate + CoA + H(+)</text>
        <dbReference type="Rhea" id="RHEA:18181"/>
        <dbReference type="ChEBI" id="CHEBI:15377"/>
        <dbReference type="ChEBI" id="CHEBI:15378"/>
        <dbReference type="ChEBI" id="CHEBI:15589"/>
        <dbReference type="ChEBI" id="CHEBI:36655"/>
        <dbReference type="ChEBI" id="CHEBI:57287"/>
        <dbReference type="ChEBI" id="CHEBI:57288"/>
        <dbReference type="EC" id="2.3.3.9"/>
    </reaction>
</comment>
<protein>
    <recommendedName>
        <fullName evidence="7 9">Malate synthase</fullName>
        <ecNumber evidence="2 9">2.3.3.9</ecNumber>
    </recommendedName>
</protein>
<dbReference type="FunFam" id="3.20.20.360:FF:000001">
    <property type="entry name" value="Malate synthase"/>
    <property type="match status" value="1"/>
</dbReference>
<evidence type="ECO:0000256" key="8">
    <source>
        <dbReference type="PIRSR" id="PIRSR001363-1"/>
    </source>
</evidence>
<dbReference type="GO" id="GO:0005737">
    <property type="term" value="C:cytoplasm"/>
    <property type="evidence" value="ECO:0007669"/>
    <property type="project" value="TreeGrafter"/>
</dbReference>
<evidence type="ECO:0000259" key="10">
    <source>
        <dbReference type="Pfam" id="PF01274"/>
    </source>
</evidence>
<evidence type="ECO:0000256" key="7">
    <source>
        <dbReference type="ARBA" id="ARBA00068441"/>
    </source>
</evidence>
<evidence type="ECO:0000259" key="12">
    <source>
        <dbReference type="Pfam" id="PF20659"/>
    </source>
</evidence>
<evidence type="ECO:0000256" key="9">
    <source>
        <dbReference type="RuleBase" id="RU000555"/>
    </source>
</evidence>
<dbReference type="Pfam" id="PF20656">
    <property type="entry name" value="MS_N"/>
    <property type="match status" value="1"/>
</dbReference>
<feature type="domain" description="Malate synthase TIM barrel" evidence="10">
    <location>
        <begin position="160"/>
        <end position="405"/>
    </location>
</feature>
<dbReference type="InterPro" id="IPR048355">
    <property type="entry name" value="MS_C"/>
</dbReference>
<comment type="similarity">
    <text evidence="1 9">Belongs to the malate synthase family.</text>
</comment>
<dbReference type="Proteomes" id="UP000320806">
    <property type="component" value="Unassembled WGS sequence"/>
</dbReference>
<dbReference type="Gene3D" id="1.20.1220.12">
    <property type="entry name" value="Malate synthase, domain III"/>
    <property type="match status" value="1"/>
</dbReference>
<evidence type="ECO:0000259" key="11">
    <source>
        <dbReference type="Pfam" id="PF20656"/>
    </source>
</evidence>
<dbReference type="InterPro" id="IPR046363">
    <property type="entry name" value="MS_N_TIM-barrel_dom"/>
</dbReference>
<organism evidence="13 14">
    <name type="scientific">Yimella lutea</name>
    <dbReference type="NCBI Taxonomy" id="587872"/>
    <lineage>
        <taxon>Bacteria</taxon>
        <taxon>Bacillati</taxon>
        <taxon>Actinomycetota</taxon>
        <taxon>Actinomycetes</taxon>
        <taxon>Micrococcales</taxon>
        <taxon>Dermacoccaceae</taxon>
        <taxon>Yimella</taxon>
    </lineage>
</organism>
<dbReference type="GO" id="GO:0006097">
    <property type="term" value="P:glyoxylate cycle"/>
    <property type="evidence" value="ECO:0007669"/>
    <property type="project" value="UniProtKB-UniPathway"/>
</dbReference>
<dbReference type="EMBL" id="VFMO01000001">
    <property type="protein sequence ID" value="TQJ15352.1"/>
    <property type="molecule type" value="Genomic_DNA"/>
</dbReference>
<keyword evidence="3 9" id="KW-0329">Glyoxylate bypass</keyword>
<evidence type="ECO:0000256" key="4">
    <source>
        <dbReference type="ARBA" id="ARBA00022532"/>
    </source>
</evidence>
<keyword evidence="14" id="KW-1185">Reference proteome</keyword>
<dbReference type="InterPro" id="IPR006252">
    <property type="entry name" value="Malate_synthA"/>
</dbReference>
<evidence type="ECO:0000256" key="5">
    <source>
        <dbReference type="ARBA" id="ARBA00022679"/>
    </source>
</evidence>
<dbReference type="InterPro" id="IPR019830">
    <property type="entry name" value="Malate_synthase_CS"/>
</dbReference>
<gene>
    <name evidence="13" type="ORF">FB459_2898</name>
</gene>
<dbReference type="Pfam" id="PF20659">
    <property type="entry name" value="MS_C"/>
    <property type="match status" value="1"/>
</dbReference>
<evidence type="ECO:0000256" key="3">
    <source>
        <dbReference type="ARBA" id="ARBA00022435"/>
    </source>
</evidence>
<dbReference type="GO" id="GO:0004474">
    <property type="term" value="F:malate synthase activity"/>
    <property type="evidence" value="ECO:0007669"/>
    <property type="project" value="UniProtKB-EC"/>
</dbReference>
<evidence type="ECO:0000313" key="13">
    <source>
        <dbReference type="EMBL" id="TQJ15352.1"/>
    </source>
</evidence>
<keyword evidence="5 9" id="KW-0808">Transferase</keyword>
<proteinExistence type="inferred from homology"/>
<feature type="active site" description="Proton donor" evidence="8">
    <location>
        <position position="447"/>
    </location>
</feature>
<dbReference type="PANTHER" id="PTHR42902">
    <property type="entry name" value="MALATE SYNTHASE"/>
    <property type="match status" value="1"/>
</dbReference>
<dbReference type="Pfam" id="PF01274">
    <property type="entry name" value="MS_TIM-barrel"/>
    <property type="match status" value="1"/>
</dbReference>
<name>A0A542EJ37_9MICO</name>
<dbReference type="OrthoDB" id="9768429at2"/>
<evidence type="ECO:0000256" key="6">
    <source>
        <dbReference type="ARBA" id="ARBA00047918"/>
    </source>
</evidence>
<accession>A0A542EJ37</accession>
<comment type="pathway">
    <text evidence="9">Carbohydrate metabolism; glyoxylate cycle; (S)-malate from isocitrate: step 2/2.</text>
</comment>
<dbReference type="CDD" id="cd00727">
    <property type="entry name" value="malate_synt_A"/>
    <property type="match status" value="1"/>
</dbReference>
<sequence>MNRPNGTPTVRGTMHPRFDEIVTPEALAFVAKLDAEFAGRRAELLQARRQHSRRISQGANLDFLPETASIREDTSWRVADPAPGLEDRRCELVSPANRKMAVHALNSGADIWLADLEDATAPSWKNLVQGQLNLFDAVRGQLSYDESNGERLSVGEHRPTLVMRPRGWHLCEKHLAVDSRPMSASLVDFGLYFFHNAQKLTDLGAGPYFYLPKIENHHEARLWNDVFVFAQNQLGIPQGTIRATVLIETITAAFEMEEILYELREHCSGLNAGRWDYIFSYVRTFAHRGEEFVLPDRDKITMTTPFMRAYTSLLVSTCHKRGAHAIGGPAAVNPTLQDEERRLRALNVVRAEKEREAAEGFDGSWVAHPALVETCRTAYAAVLGTKHDQRDVQREVQVTADDLISLDGVQQTISLQGVRTNVSVALRYLASWIGGRGAVAIDTLMEDAATVEISRAQLWQWLFHESQLAEGPFVTRDLLDRVVDEEMAKLTRGLDDKHTERYQQARGILEETAFGDYLPGFFTTYAYVRYLIDRPLRISGPIDKEDIRQSEMVDSSAKAGSAA</sequence>
<dbReference type="PIRSF" id="PIRSF001363">
    <property type="entry name" value="Malate_synth"/>
    <property type="match status" value="1"/>
</dbReference>
<feature type="domain" description="Malate synthase N-terminal" evidence="11">
    <location>
        <begin position="10"/>
        <end position="68"/>
    </location>
</feature>
<dbReference type="PROSITE" id="PS00510">
    <property type="entry name" value="MALATE_SYNTHASE"/>
    <property type="match status" value="1"/>
</dbReference>
<dbReference type="EC" id="2.3.3.9" evidence="2 9"/>
<dbReference type="GO" id="GO:0006099">
    <property type="term" value="P:tricarboxylic acid cycle"/>
    <property type="evidence" value="ECO:0007669"/>
    <property type="project" value="UniProtKB-KW"/>
</dbReference>
<dbReference type="NCBIfam" id="TIGR01344">
    <property type="entry name" value="malate_syn_A"/>
    <property type="match status" value="1"/>
</dbReference>
<dbReference type="PANTHER" id="PTHR42902:SF1">
    <property type="entry name" value="MALATE SYNTHASE 1-RELATED"/>
    <property type="match status" value="1"/>
</dbReference>
<dbReference type="FunFam" id="1.20.1220.12:FF:000001">
    <property type="entry name" value="Malate synthase"/>
    <property type="match status" value="1"/>
</dbReference>
<dbReference type="InterPro" id="IPR011076">
    <property type="entry name" value="Malate_synth_sf"/>
</dbReference>
<dbReference type="AlphaFoldDB" id="A0A542EJ37"/>
<dbReference type="RefSeq" id="WP_141928944.1">
    <property type="nucleotide sequence ID" value="NZ_BAABCI010000021.1"/>
</dbReference>
<dbReference type="SUPFAM" id="SSF51645">
    <property type="entry name" value="Malate synthase G"/>
    <property type="match status" value="1"/>
</dbReference>
<dbReference type="InterPro" id="IPR048356">
    <property type="entry name" value="MS_N"/>
</dbReference>
<dbReference type="Gene3D" id="3.20.20.360">
    <property type="entry name" value="Malate synthase, domain 3"/>
    <property type="match status" value="1"/>
</dbReference>
<dbReference type="UniPathway" id="UPA00703">
    <property type="reaction ID" value="UER00720"/>
</dbReference>
<comment type="caution">
    <text evidence="13">The sequence shown here is derived from an EMBL/GenBank/DDBJ whole genome shotgun (WGS) entry which is preliminary data.</text>
</comment>
<evidence type="ECO:0000256" key="2">
    <source>
        <dbReference type="ARBA" id="ARBA00012636"/>
    </source>
</evidence>
<dbReference type="InterPro" id="IPR044856">
    <property type="entry name" value="Malate_synth_C_sf"/>
</dbReference>
<feature type="domain" description="Malate synthase C-terminal" evidence="12">
    <location>
        <begin position="415"/>
        <end position="527"/>
    </location>
</feature>
<keyword evidence="4 9" id="KW-0816">Tricarboxylic acid cycle</keyword>